<dbReference type="PANTHER" id="PTHR34105">
    <property type="entry name" value="PROLINE-, GLUTAMIC ACID- AND LEUCINE-RICH PROTEIN 1"/>
    <property type="match status" value="1"/>
</dbReference>
<evidence type="ECO:0000256" key="1">
    <source>
        <dbReference type="ARBA" id="ARBA00004123"/>
    </source>
</evidence>
<dbReference type="GO" id="GO:0005634">
    <property type="term" value="C:nucleus"/>
    <property type="evidence" value="ECO:0000318"/>
    <property type="project" value="GO_Central"/>
</dbReference>
<dbReference type="OMA" id="DSCGQDM"/>
<feature type="region of interest" description="Disordered" evidence="4">
    <location>
        <begin position="477"/>
        <end position="502"/>
    </location>
</feature>
<evidence type="ECO:0000313" key="6">
    <source>
        <dbReference type="EMBL" id="ERN20386.1"/>
    </source>
</evidence>
<dbReference type="SUPFAM" id="SSF48371">
    <property type="entry name" value="ARM repeat"/>
    <property type="match status" value="1"/>
</dbReference>
<name>U5D451_AMBTC</name>
<dbReference type="Pfam" id="PF08167">
    <property type="entry name" value="RIX1"/>
    <property type="match status" value="1"/>
</dbReference>
<organism evidence="6 7">
    <name type="scientific">Amborella trichopoda</name>
    <dbReference type="NCBI Taxonomy" id="13333"/>
    <lineage>
        <taxon>Eukaryota</taxon>
        <taxon>Viridiplantae</taxon>
        <taxon>Streptophyta</taxon>
        <taxon>Embryophyta</taxon>
        <taxon>Tracheophyta</taxon>
        <taxon>Spermatophyta</taxon>
        <taxon>Magnoliopsida</taxon>
        <taxon>Amborellales</taxon>
        <taxon>Amborellaceae</taxon>
        <taxon>Amborella</taxon>
    </lineage>
</organism>
<dbReference type="eggNOG" id="ENOG502QR0U">
    <property type="taxonomic scope" value="Eukaryota"/>
</dbReference>
<sequence length="859" mass="94001">MADFEYLHNMYDIRLRPRLLRSLMADRVPDEKRPLSSPLELSNVVSCIKLHKLLSETYPVKVDKSNFNDWKSAVDSWIERLLSLASSEMPDKCWAGVCLLGLTIQECSLDRFVASYSNWFQRLLVHLKPASGSHFIKVTACASLLDLFTRLGGIPNVKKEGTSLAGKLIQPILQLLSEDCSETVCEGVVDLLCTLITFFPSSIHHHYDNVEAAIASKIISGTCSTSVSKKFARGLAFLPKARSDADSWFSMMQKIIISINSNLNQAFEGLEGATKGTEVTAILVPPGKDPPPPLGGQSVLALNETTKRFWQLLTPRVSVLMQCCSMMLTNAYPVQVTVPIRPLLALVGRVMSVDGALCQTLMPILLVSQQLFLCSELPLLQLCSLDLLTSIIKGVGSQLLPHAADVVRLLTECFRRCALPDLRIKLYSIAQTLLISMGIGMALYLASEVLTNAFVDLKFTNHNSVISSFELLNSKKQRAVGPPSNQCKRKRGSEPQPLSAVDAEAEDQNINSTIPVSVQISALKALEALLTVGGTLRSECWRAQVDLLLITTASNAFDGFITFGEANALIADEPASIRADFQLAAFEALLASLLSPCGHRPPYLSQGLALFREGKREGGTRLAEFCAHALLALEPLIHPRALPLSSVAATNMGRKLDETTFSSGQKPGMPFLDERAGPSSSKSDDFYDALCSSWLKNSEEPESKDMNQAEEPGVTGVFGQGAAENVSGNREKGFEPGVFDKEMEKDKREGEFRTGIFDKEMENVGDRREKVFGTCNFEQEMMESEAEKGEKVFETSVLDKDVMENVEDKTEEVFGGDALDGNVVSRTGEPFSSKGFMVALSDSEPEPLPDIVDSDPDTD</sequence>
<reference evidence="7" key="1">
    <citation type="journal article" date="2013" name="Science">
        <title>The Amborella genome and the evolution of flowering plants.</title>
        <authorList>
            <consortium name="Amborella Genome Project"/>
        </authorList>
    </citation>
    <scope>NUCLEOTIDE SEQUENCE [LARGE SCALE GENOMIC DNA]</scope>
</reference>
<protein>
    <recommendedName>
        <fullName evidence="5">Pre-rRNA-processing protein RIX1 N-terminal domain-containing protein</fullName>
    </recommendedName>
</protein>
<dbReference type="PANTHER" id="PTHR34105:SF1">
    <property type="entry name" value="PROLINE-, GLUTAMIC ACID- AND LEUCINE-RICH PROTEIN 1"/>
    <property type="match status" value="1"/>
</dbReference>
<dbReference type="STRING" id="13333.U5D451"/>
<evidence type="ECO:0000256" key="2">
    <source>
        <dbReference type="ARBA" id="ARBA00010511"/>
    </source>
</evidence>
<feature type="compositionally biased region" description="Acidic residues" evidence="4">
    <location>
        <begin position="843"/>
        <end position="859"/>
    </location>
</feature>
<comment type="subcellular location">
    <subcellularLocation>
        <location evidence="1">Nucleus</location>
    </subcellularLocation>
</comment>
<evidence type="ECO:0000256" key="4">
    <source>
        <dbReference type="SAM" id="MobiDB-lite"/>
    </source>
</evidence>
<dbReference type="InterPro" id="IPR012583">
    <property type="entry name" value="RIX1_N"/>
</dbReference>
<dbReference type="InterPro" id="IPR016024">
    <property type="entry name" value="ARM-type_fold"/>
</dbReference>
<dbReference type="HOGENOM" id="CLU_015612_1_0_1"/>
<dbReference type="GO" id="GO:0006364">
    <property type="term" value="P:rRNA processing"/>
    <property type="evidence" value="ECO:0000318"/>
    <property type="project" value="GO_Central"/>
</dbReference>
<gene>
    <name evidence="6" type="ORF">AMTR_s00068p00051520</name>
</gene>
<evidence type="ECO:0000259" key="5">
    <source>
        <dbReference type="Pfam" id="PF08167"/>
    </source>
</evidence>
<evidence type="ECO:0000313" key="7">
    <source>
        <dbReference type="Proteomes" id="UP000017836"/>
    </source>
</evidence>
<dbReference type="EMBL" id="KI392059">
    <property type="protein sequence ID" value="ERN20386.1"/>
    <property type="molecule type" value="Genomic_DNA"/>
</dbReference>
<dbReference type="OrthoDB" id="20900at2759"/>
<feature type="region of interest" description="Disordered" evidence="4">
    <location>
        <begin position="658"/>
        <end position="684"/>
    </location>
</feature>
<dbReference type="AlphaFoldDB" id="U5D451"/>
<comment type="similarity">
    <text evidence="2">Belongs to the RIX1/PELP1 family.</text>
</comment>
<proteinExistence type="inferred from homology"/>
<feature type="domain" description="Pre-rRNA-processing protein RIX1 N-terminal" evidence="5">
    <location>
        <begin position="19"/>
        <end position="223"/>
    </location>
</feature>
<dbReference type="Proteomes" id="UP000017836">
    <property type="component" value="Unassembled WGS sequence"/>
</dbReference>
<keyword evidence="7" id="KW-1185">Reference proteome</keyword>
<accession>U5D451</accession>
<keyword evidence="3" id="KW-0539">Nucleus</keyword>
<dbReference type="Gramene" id="ERN20386">
    <property type="protein sequence ID" value="ERN20386"/>
    <property type="gene ID" value="AMTR_s00068p00051520"/>
</dbReference>
<evidence type="ECO:0000256" key="3">
    <source>
        <dbReference type="ARBA" id="ARBA00023242"/>
    </source>
</evidence>
<feature type="region of interest" description="Disordered" evidence="4">
    <location>
        <begin position="840"/>
        <end position="859"/>
    </location>
</feature>